<sequence length="360" mass="36207">MSGTSFDHTTLGQRVLFGSRAAVENTARAAGDLGARRLLVISGRSSVQAAEDVAGALPVVARIGEVVQHVPADRVEAAVALARESGADLVLTIGGGSATGLGKAVALRTGAPLVAVPTTFSGSEATDVWGITTDGTKRTGSDPRVLPRAVVYDAALTLGLPRDAVAASSLNAVAHAVDGFWAPRADPINRALGTEGLRALVPALQALADGRDDLGVREELLYGAHLTAVAFASAGSGLHHKVCHVLGGAFGLPHAPMHAAVLPHVTAFNAPAAPEAAARVSALFGGLPAASALQQLHASLGGPLALRDLGLAEADLPRAVELVLPSAPASNPRPVDAAALAELLHAAWAGDPVPDRGAQS</sequence>
<feature type="domain" description="Alcohol dehydrogenase iron-type/glycerol dehydrogenase GldA" evidence="4">
    <location>
        <begin position="14"/>
        <end position="153"/>
    </location>
</feature>
<evidence type="ECO:0000256" key="2">
    <source>
        <dbReference type="ARBA" id="ARBA00023002"/>
    </source>
</evidence>
<dbReference type="Gene3D" id="1.20.1090.10">
    <property type="entry name" value="Dehydroquinate synthase-like - alpha domain"/>
    <property type="match status" value="1"/>
</dbReference>
<keyword evidence="3" id="KW-0520">NAD</keyword>
<evidence type="ECO:0000313" key="7">
    <source>
        <dbReference type="Proteomes" id="UP000321234"/>
    </source>
</evidence>
<evidence type="ECO:0000259" key="5">
    <source>
        <dbReference type="Pfam" id="PF25137"/>
    </source>
</evidence>
<protein>
    <submittedName>
        <fullName evidence="6">Maleylacetate reductase</fullName>
    </submittedName>
</protein>
<dbReference type="Gene3D" id="3.40.50.1970">
    <property type="match status" value="1"/>
</dbReference>
<dbReference type="InterPro" id="IPR039697">
    <property type="entry name" value="Alcohol_dehydrogenase_Fe"/>
</dbReference>
<dbReference type="CDD" id="cd08177">
    <property type="entry name" value="MAR"/>
    <property type="match status" value="1"/>
</dbReference>
<dbReference type="Proteomes" id="UP000321234">
    <property type="component" value="Unassembled WGS sequence"/>
</dbReference>
<dbReference type="PANTHER" id="PTHR11496">
    <property type="entry name" value="ALCOHOL DEHYDROGENASE"/>
    <property type="match status" value="1"/>
</dbReference>
<evidence type="ECO:0000256" key="3">
    <source>
        <dbReference type="ARBA" id="ARBA00023027"/>
    </source>
</evidence>
<dbReference type="GO" id="GO:0046872">
    <property type="term" value="F:metal ion binding"/>
    <property type="evidence" value="ECO:0007669"/>
    <property type="project" value="InterPro"/>
</dbReference>
<dbReference type="GO" id="GO:0018506">
    <property type="term" value="F:maleylacetate reductase activity"/>
    <property type="evidence" value="ECO:0007669"/>
    <property type="project" value="InterPro"/>
</dbReference>
<accession>A0A5C8ZJJ1</accession>
<dbReference type="SUPFAM" id="SSF56796">
    <property type="entry name" value="Dehydroquinate synthase-like"/>
    <property type="match status" value="1"/>
</dbReference>
<dbReference type="Pfam" id="PF25137">
    <property type="entry name" value="ADH_Fe_C"/>
    <property type="match status" value="1"/>
</dbReference>
<reference evidence="6 7" key="1">
    <citation type="submission" date="2019-07" db="EMBL/GenBank/DDBJ databases">
        <title>Quadrisphaera sp. strain DD2A genome sequencing and assembly.</title>
        <authorList>
            <person name="Kim I."/>
        </authorList>
    </citation>
    <scope>NUCLEOTIDE SEQUENCE [LARGE SCALE GENOMIC DNA]</scope>
    <source>
        <strain evidence="6 7">DD2A</strain>
    </source>
</reference>
<dbReference type="InterPro" id="IPR034786">
    <property type="entry name" value="MAR"/>
</dbReference>
<evidence type="ECO:0000256" key="1">
    <source>
        <dbReference type="ARBA" id="ARBA00007358"/>
    </source>
</evidence>
<dbReference type="PANTHER" id="PTHR11496:SF102">
    <property type="entry name" value="ALCOHOL DEHYDROGENASE 4"/>
    <property type="match status" value="1"/>
</dbReference>
<proteinExistence type="inferred from homology"/>
<dbReference type="AlphaFoldDB" id="A0A5C8ZJJ1"/>
<evidence type="ECO:0000259" key="4">
    <source>
        <dbReference type="Pfam" id="PF00465"/>
    </source>
</evidence>
<dbReference type="InterPro" id="IPR056798">
    <property type="entry name" value="ADH_Fe_C"/>
</dbReference>
<organism evidence="6 7">
    <name type="scientific">Quadrisphaera setariae</name>
    <dbReference type="NCBI Taxonomy" id="2593304"/>
    <lineage>
        <taxon>Bacteria</taxon>
        <taxon>Bacillati</taxon>
        <taxon>Actinomycetota</taxon>
        <taxon>Actinomycetes</taxon>
        <taxon>Kineosporiales</taxon>
        <taxon>Kineosporiaceae</taxon>
        <taxon>Quadrisphaera</taxon>
    </lineage>
</organism>
<comment type="caution">
    <text evidence="6">The sequence shown here is derived from an EMBL/GenBank/DDBJ whole genome shotgun (WGS) entry which is preliminary data.</text>
</comment>
<keyword evidence="2" id="KW-0560">Oxidoreductase</keyword>
<dbReference type="RefSeq" id="WP_147924934.1">
    <property type="nucleotide sequence ID" value="NZ_VKAC01000002.1"/>
</dbReference>
<feature type="domain" description="Fe-containing alcohol dehydrogenase-like C-terminal" evidence="5">
    <location>
        <begin position="166"/>
        <end position="348"/>
    </location>
</feature>
<dbReference type="EMBL" id="VKAC01000002">
    <property type="protein sequence ID" value="TXR57293.1"/>
    <property type="molecule type" value="Genomic_DNA"/>
</dbReference>
<comment type="similarity">
    <text evidence="1">Belongs to the iron-containing alcohol dehydrogenase family.</text>
</comment>
<dbReference type="Pfam" id="PF00465">
    <property type="entry name" value="Fe-ADH"/>
    <property type="match status" value="1"/>
</dbReference>
<dbReference type="InterPro" id="IPR001670">
    <property type="entry name" value="ADH_Fe/GldA"/>
</dbReference>
<dbReference type="GO" id="GO:0004022">
    <property type="term" value="F:alcohol dehydrogenase (NAD+) activity"/>
    <property type="evidence" value="ECO:0007669"/>
    <property type="project" value="TreeGrafter"/>
</dbReference>
<dbReference type="OrthoDB" id="3812122at2"/>
<evidence type="ECO:0000313" key="6">
    <source>
        <dbReference type="EMBL" id="TXR57293.1"/>
    </source>
</evidence>
<keyword evidence="7" id="KW-1185">Reference proteome</keyword>
<gene>
    <name evidence="6" type="ORF">FMM08_03180</name>
</gene>
<name>A0A5C8ZJJ1_9ACTN</name>